<keyword evidence="2" id="KW-0732">Signal</keyword>
<evidence type="ECO:0000256" key="1">
    <source>
        <dbReference type="ARBA" id="ARBA00004196"/>
    </source>
</evidence>
<name>A0ABZ0TZM8_9FIRM</name>
<dbReference type="SUPFAM" id="SSF53822">
    <property type="entry name" value="Periplasmic binding protein-like I"/>
    <property type="match status" value="1"/>
</dbReference>
<feature type="transmembrane region" description="Helical" evidence="3">
    <location>
        <begin position="21"/>
        <end position="40"/>
    </location>
</feature>
<dbReference type="Pfam" id="PF13407">
    <property type="entry name" value="Peripla_BP_4"/>
    <property type="match status" value="1"/>
</dbReference>
<dbReference type="InterPro" id="IPR050555">
    <property type="entry name" value="Bact_Solute-Bind_Prot2"/>
</dbReference>
<organism evidence="5 6">
    <name type="scientific">Anaerocellum danielii</name>
    <dbReference type="NCBI Taxonomy" id="1387557"/>
    <lineage>
        <taxon>Bacteria</taxon>
        <taxon>Bacillati</taxon>
        <taxon>Bacillota</taxon>
        <taxon>Bacillota incertae sedis</taxon>
        <taxon>Caldicellulosiruptorales</taxon>
        <taxon>Caldicellulosiruptoraceae</taxon>
        <taxon>Anaerocellum</taxon>
    </lineage>
</organism>
<keyword evidence="6" id="KW-1185">Reference proteome</keyword>
<comment type="subcellular location">
    <subcellularLocation>
        <location evidence="1">Cell envelope</location>
    </subcellularLocation>
</comment>
<keyword evidence="3" id="KW-0812">Transmembrane</keyword>
<gene>
    <name evidence="5" type="ORF">SOJ16_000096</name>
</gene>
<proteinExistence type="predicted"/>
<dbReference type="InterPro" id="IPR025997">
    <property type="entry name" value="SBP_2_dom"/>
</dbReference>
<dbReference type="Gene3D" id="3.40.50.2300">
    <property type="match status" value="2"/>
</dbReference>
<keyword evidence="3" id="KW-0472">Membrane</keyword>
<dbReference type="InterPro" id="IPR028082">
    <property type="entry name" value="Peripla_BP_I"/>
</dbReference>
<dbReference type="Proteomes" id="UP001322744">
    <property type="component" value="Chromosome"/>
</dbReference>
<dbReference type="PANTHER" id="PTHR30036">
    <property type="entry name" value="D-XYLOSE-BINDING PERIPLASMIC PROTEIN"/>
    <property type="match status" value="1"/>
</dbReference>
<sequence>MTRTLFKKSNKLTRKNLLKTTVLLLIFIALLVVVVIYMLYFSKFYNKMHTIVKPSKVVIGFAMGTLKEERWFKDRDILIAKAHEKGYEVEWVNANENDVEQINQVKYLLSKNINILIIVPNNYEKCSSAVSLAKKRGIKVISYDRLVRNSDIDVYVSFNNYKVGELMAKWLIKKVHRGNYAFLLGDPGDYNVQMIKEGYHKVLDPFIKKKQINNVLEKYCYNWRKEYAYNYITNLLEQNKRIDAVLASNDSLAEGAIMALSEKRLAGIVPVTGQDADISACQRIVKGTQLMTVYKPIDKLVDLTLEIVDKLINNKSLNPPLMLNNGYKNVPTFFIDPIGVDKSNINETVIKDNFHTWEEVYIVK</sequence>
<evidence type="ECO:0000259" key="4">
    <source>
        <dbReference type="Pfam" id="PF13407"/>
    </source>
</evidence>
<dbReference type="EMBL" id="CP139957">
    <property type="protein sequence ID" value="WPX08933.1"/>
    <property type="molecule type" value="Genomic_DNA"/>
</dbReference>
<accession>A0ABZ0TZM8</accession>
<evidence type="ECO:0000313" key="5">
    <source>
        <dbReference type="EMBL" id="WPX08933.1"/>
    </source>
</evidence>
<keyword evidence="3" id="KW-1133">Transmembrane helix</keyword>
<dbReference type="PANTHER" id="PTHR30036:SF1">
    <property type="entry name" value="D-XYLOSE-BINDING PERIPLASMIC PROTEIN"/>
    <property type="match status" value="1"/>
</dbReference>
<feature type="domain" description="Periplasmic binding protein" evidence="4">
    <location>
        <begin position="59"/>
        <end position="315"/>
    </location>
</feature>
<evidence type="ECO:0000313" key="6">
    <source>
        <dbReference type="Proteomes" id="UP001322744"/>
    </source>
</evidence>
<protein>
    <submittedName>
        <fullName evidence="5">Substrate-binding domain-containing protein</fullName>
    </submittedName>
</protein>
<evidence type="ECO:0000256" key="2">
    <source>
        <dbReference type="ARBA" id="ARBA00022729"/>
    </source>
</evidence>
<dbReference type="RefSeq" id="WP_045173501.1">
    <property type="nucleotide sequence ID" value="NZ_CP139957.1"/>
</dbReference>
<evidence type="ECO:0000256" key="3">
    <source>
        <dbReference type="SAM" id="Phobius"/>
    </source>
</evidence>
<reference evidence="5 6" key="1">
    <citation type="submission" date="2023-12" db="EMBL/GenBank/DDBJ databases">
        <authorList>
            <person name="Manesh M.J.H."/>
            <person name="Bing R.G."/>
            <person name="Willard D.J."/>
            <person name="Kelly R.M."/>
        </authorList>
    </citation>
    <scope>NUCLEOTIDE SEQUENCE [LARGE SCALE GENOMIC DNA]</scope>
    <source>
        <strain evidence="5 6">DSM 8977</strain>
    </source>
</reference>